<keyword evidence="1" id="KW-0812">Transmembrane</keyword>
<evidence type="ECO:0000313" key="3">
    <source>
        <dbReference type="EMBL" id="EAA15596.1"/>
    </source>
</evidence>
<evidence type="ECO:0000256" key="2">
    <source>
        <dbReference type="SAM" id="SignalP"/>
    </source>
</evidence>
<name>Q7RI06_PLAYO</name>
<dbReference type="PaxDb" id="73239-Q7RI06"/>
<dbReference type="Pfam" id="PF06022">
    <property type="entry name" value="Cir_Bir_Yir"/>
    <property type="match status" value="1"/>
</dbReference>
<accession>Q7RI06</accession>
<evidence type="ECO:0000313" key="4">
    <source>
        <dbReference type="Proteomes" id="UP000008553"/>
    </source>
</evidence>
<dbReference type="EMBL" id="AABL01001129">
    <property type="protein sequence ID" value="EAA15596.1"/>
    <property type="molecule type" value="Genomic_DNA"/>
</dbReference>
<keyword evidence="2" id="KW-0732">Signal</keyword>
<dbReference type="NCBIfam" id="TIGR01590">
    <property type="entry name" value="yir-bir-cir_Pla"/>
    <property type="match status" value="1"/>
</dbReference>
<comment type="caution">
    <text evidence="3">The sequence shown here is derived from an EMBL/GenBank/DDBJ whole genome shotgun (WGS) entry which is preliminary data.</text>
</comment>
<organism evidence="3 4">
    <name type="scientific">Plasmodium yoelii yoelii</name>
    <dbReference type="NCBI Taxonomy" id="73239"/>
    <lineage>
        <taxon>Eukaryota</taxon>
        <taxon>Sar</taxon>
        <taxon>Alveolata</taxon>
        <taxon>Apicomplexa</taxon>
        <taxon>Aconoidasida</taxon>
        <taxon>Haemosporida</taxon>
        <taxon>Plasmodiidae</taxon>
        <taxon>Plasmodium</taxon>
        <taxon>Plasmodium (Vinckeia)</taxon>
    </lineage>
</organism>
<feature type="signal peptide" evidence="2">
    <location>
        <begin position="1"/>
        <end position="22"/>
    </location>
</feature>
<gene>
    <name evidence="3" type="ORF">PY03825</name>
</gene>
<sequence>MLKHRQFHIMVQLFCHLLICEQFDTLRNYLPDELEKHESVDLNKNENIKNYCYNGESEERTCKTDLDKIKAGCLWLFEQLFVKNNKNISTVEYIIIWLSYKLNQKKYDGINNLNDFYTNCIENNTHYTSCKQDGVDCSNQLQNNTGYTNYKEIINKRKGLLNTNIEKMSKIYDAFKPLCNIYTELGGSNTENKKYLENASKFVENYKELNDDSDNTEDDTYYQVLHTLSNDYINLKDYCYSNSIDCNKIPSLIPIETEESDMLSSEESCDDTSSSLSIVKKLILSLLIFSAISIFLGIFFKVNNKKFKNYFH</sequence>
<reference evidence="3 4" key="1">
    <citation type="journal article" date="2002" name="Nature">
        <title>Genome sequence and comparative analysis of the model rodent malaria parasite Plasmodium yoelii yoelii.</title>
        <authorList>
            <person name="Carlton J.M."/>
            <person name="Angiuoli S.V."/>
            <person name="Suh B.B."/>
            <person name="Kooij T.W."/>
            <person name="Pertea M."/>
            <person name="Silva J.C."/>
            <person name="Ermolaeva M.D."/>
            <person name="Allen J.E."/>
            <person name="Selengut J.D."/>
            <person name="Koo H.L."/>
            <person name="Peterson J.D."/>
            <person name="Pop M."/>
            <person name="Kosack D.S."/>
            <person name="Shumway M.F."/>
            <person name="Bidwell S.L."/>
            <person name="Shallom S.J."/>
            <person name="van Aken S.E."/>
            <person name="Riedmuller S.B."/>
            <person name="Feldblyum T.V."/>
            <person name="Cho J.K."/>
            <person name="Quackenbush J."/>
            <person name="Sedegah M."/>
            <person name="Shoaibi A."/>
            <person name="Cummings L.M."/>
            <person name="Florens L."/>
            <person name="Yates J.R."/>
            <person name="Raine J.D."/>
            <person name="Sinden R.E."/>
            <person name="Harris M.A."/>
            <person name="Cunningham D.A."/>
            <person name="Preiser P.R."/>
            <person name="Bergman L.W."/>
            <person name="Vaidya A.B."/>
            <person name="van Lin L.H."/>
            <person name="Janse C.J."/>
            <person name="Waters A.P."/>
            <person name="Smith H.O."/>
            <person name="White O.R."/>
            <person name="Salzberg S.L."/>
            <person name="Venter J.C."/>
            <person name="Fraser C.M."/>
            <person name="Hoffman S.L."/>
            <person name="Gardner M.J."/>
            <person name="Carucci D.J."/>
        </authorList>
    </citation>
    <scope>NUCLEOTIDE SEQUENCE [LARGE SCALE GENOMIC DNA]</scope>
    <source>
        <strain evidence="3 4">17XNL</strain>
    </source>
</reference>
<feature type="chain" id="PRO_5004290585" evidence="2">
    <location>
        <begin position="23"/>
        <end position="312"/>
    </location>
</feature>
<protein>
    <submittedName>
        <fullName evidence="3">Yir1 protein</fullName>
    </submittedName>
</protein>
<dbReference type="InterPro" id="IPR006477">
    <property type="entry name" value="Yir_bir_cir"/>
</dbReference>
<keyword evidence="1" id="KW-1133">Transmembrane helix</keyword>
<proteinExistence type="predicted"/>
<dbReference type="InParanoid" id="Q7RI06"/>
<feature type="transmembrane region" description="Helical" evidence="1">
    <location>
        <begin position="282"/>
        <end position="300"/>
    </location>
</feature>
<evidence type="ECO:0000256" key="1">
    <source>
        <dbReference type="SAM" id="Phobius"/>
    </source>
</evidence>
<dbReference type="AlphaFoldDB" id="Q7RI06"/>
<dbReference type="Proteomes" id="UP000008553">
    <property type="component" value="Unassembled WGS sequence"/>
</dbReference>
<keyword evidence="1" id="KW-0472">Membrane</keyword>
<keyword evidence="4" id="KW-1185">Reference proteome</keyword>